<name>B8BHV9_ORYSI</name>
<dbReference type="EMBL" id="CM000135">
    <property type="protein sequence ID" value="EEC67311.1"/>
    <property type="molecule type" value="Genomic_DNA"/>
</dbReference>
<evidence type="ECO:0000313" key="1">
    <source>
        <dbReference type="EMBL" id="EEC67311.1"/>
    </source>
</evidence>
<dbReference type="HOGENOM" id="CLU_2487359_0_0_1"/>
<accession>B8BHV9</accession>
<gene>
    <name evidence="1" type="ORF">OsI_34320</name>
</gene>
<proteinExistence type="predicted"/>
<protein>
    <submittedName>
        <fullName evidence="1">Uncharacterized protein</fullName>
    </submittedName>
</protein>
<reference evidence="1 2" key="1">
    <citation type="journal article" date="2005" name="PLoS Biol.">
        <title>The genomes of Oryza sativa: a history of duplications.</title>
        <authorList>
            <person name="Yu J."/>
            <person name="Wang J."/>
            <person name="Lin W."/>
            <person name="Li S."/>
            <person name="Li H."/>
            <person name="Zhou J."/>
            <person name="Ni P."/>
            <person name="Dong W."/>
            <person name="Hu S."/>
            <person name="Zeng C."/>
            <person name="Zhang J."/>
            <person name="Zhang Y."/>
            <person name="Li R."/>
            <person name="Xu Z."/>
            <person name="Li S."/>
            <person name="Li X."/>
            <person name="Zheng H."/>
            <person name="Cong L."/>
            <person name="Lin L."/>
            <person name="Yin J."/>
            <person name="Geng J."/>
            <person name="Li G."/>
            <person name="Shi J."/>
            <person name="Liu J."/>
            <person name="Lv H."/>
            <person name="Li J."/>
            <person name="Wang J."/>
            <person name="Deng Y."/>
            <person name="Ran L."/>
            <person name="Shi X."/>
            <person name="Wang X."/>
            <person name="Wu Q."/>
            <person name="Li C."/>
            <person name="Ren X."/>
            <person name="Wang J."/>
            <person name="Wang X."/>
            <person name="Li D."/>
            <person name="Liu D."/>
            <person name="Zhang X."/>
            <person name="Ji Z."/>
            <person name="Zhao W."/>
            <person name="Sun Y."/>
            <person name="Zhang Z."/>
            <person name="Bao J."/>
            <person name="Han Y."/>
            <person name="Dong L."/>
            <person name="Ji J."/>
            <person name="Chen P."/>
            <person name="Wu S."/>
            <person name="Liu J."/>
            <person name="Xiao Y."/>
            <person name="Bu D."/>
            <person name="Tan J."/>
            <person name="Yang L."/>
            <person name="Ye C."/>
            <person name="Zhang J."/>
            <person name="Xu J."/>
            <person name="Zhou Y."/>
            <person name="Yu Y."/>
            <person name="Zhang B."/>
            <person name="Zhuang S."/>
            <person name="Wei H."/>
            <person name="Liu B."/>
            <person name="Lei M."/>
            <person name="Yu H."/>
            <person name="Li Y."/>
            <person name="Xu H."/>
            <person name="Wei S."/>
            <person name="He X."/>
            <person name="Fang L."/>
            <person name="Zhang Z."/>
            <person name="Zhang Y."/>
            <person name="Huang X."/>
            <person name="Su Z."/>
            <person name="Tong W."/>
            <person name="Li J."/>
            <person name="Tong Z."/>
            <person name="Li S."/>
            <person name="Ye J."/>
            <person name="Wang L."/>
            <person name="Fang L."/>
            <person name="Lei T."/>
            <person name="Chen C."/>
            <person name="Chen H."/>
            <person name="Xu Z."/>
            <person name="Li H."/>
            <person name="Huang H."/>
            <person name="Zhang F."/>
            <person name="Xu H."/>
            <person name="Li N."/>
            <person name="Zhao C."/>
            <person name="Li S."/>
            <person name="Dong L."/>
            <person name="Huang Y."/>
            <person name="Li L."/>
            <person name="Xi Y."/>
            <person name="Qi Q."/>
            <person name="Li W."/>
            <person name="Zhang B."/>
            <person name="Hu W."/>
            <person name="Zhang Y."/>
            <person name="Tian X."/>
            <person name="Jiao Y."/>
            <person name="Liang X."/>
            <person name="Jin J."/>
            <person name="Gao L."/>
            <person name="Zheng W."/>
            <person name="Hao B."/>
            <person name="Liu S."/>
            <person name="Wang W."/>
            <person name="Yuan L."/>
            <person name="Cao M."/>
            <person name="McDermott J."/>
            <person name="Samudrala R."/>
            <person name="Wang J."/>
            <person name="Wong G.K."/>
            <person name="Yang H."/>
        </authorList>
    </citation>
    <scope>NUCLEOTIDE SEQUENCE [LARGE SCALE GENOMIC DNA]</scope>
    <source>
        <strain evidence="2">cv. 93-11</strain>
    </source>
</reference>
<dbReference type="Gramene" id="BGIOSGA033280-TA">
    <property type="protein sequence ID" value="BGIOSGA033280-PA"/>
    <property type="gene ID" value="BGIOSGA033280"/>
</dbReference>
<sequence>MSVDFGPWVASVTGAGDAAAEMSVGLDRIGCHGSMGRTPARDGVRPPRGIHGAAGTEWAACGVPRDAPELDGHVKNLTLAFAVRVAA</sequence>
<dbReference type="AlphaFoldDB" id="B8BHV9"/>
<evidence type="ECO:0000313" key="2">
    <source>
        <dbReference type="Proteomes" id="UP000007015"/>
    </source>
</evidence>
<keyword evidence="2" id="KW-1185">Reference proteome</keyword>
<organism evidence="1 2">
    <name type="scientific">Oryza sativa subsp. indica</name>
    <name type="common">Rice</name>
    <dbReference type="NCBI Taxonomy" id="39946"/>
    <lineage>
        <taxon>Eukaryota</taxon>
        <taxon>Viridiplantae</taxon>
        <taxon>Streptophyta</taxon>
        <taxon>Embryophyta</taxon>
        <taxon>Tracheophyta</taxon>
        <taxon>Spermatophyta</taxon>
        <taxon>Magnoliopsida</taxon>
        <taxon>Liliopsida</taxon>
        <taxon>Poales</taxon>
        <taxon>Poaceae</taxon>
        <taxon>BOP clade</taxon>
        <taxon>Oryzoideae</taxon>
        <taxon>Oryzeae</taxon>
        <taxon>Oryzinae</taxon>
        <taxon>Oryza</taxon>
        <taxon>Oryza sativa</taxon>
    </lineage>
</organism>
<dbReference type="Proteomes" id="UP000007015">
    <property type="component" value="Chromosome 10"/>
</dbReference>